<evidence type="ECO:0000313" key="4">
    <source>
        <dbReference type="Proteomes" id="UP000192527"/>
    </source>
</evidence>
<evidence type="ECO:0000259" key="2">
    <source>
        <dbReference type="PROSITE" id="PS50801"/>
    </source>
</evidence>
<dbReference type="InterPro" id="IPR036513">
    <property type="entry name" value="STAS_dom_sf"/>
</dbReference>
<sequence>MSKGYNLDTSQFHSLRKASKKLFKTISSRLNVNTAYVTKRGQKEMTVLSSFNETEEIIPEGYSVEYGGTYCRIIISNEDSHMTTRDLTTDVLTRNLDVTPQLNVKGFLGVTLRDTSGEVFGTLCVMDREEKDFSDDDIMFLKSMADVLSHLVELDETKYNMSLLNVPIIPITEGVSVLTVQGIIDDYRAEKILKDVLDYGAQYEIDYFIVDVSGLSIIDNDFPQVLIDLVQSLELMGIETIITGITPELAKNEVNNTQLHRLNTKTVFNLEAAMKYIGFSLIENGK</sequence>
<dbReference type="PANTHER" id="PTHR33745:SF3">
    <property type="entry name" value="RSBT CO-ANTAGONIST PROTEIN RSBRC"/>
    <property type="match status" value="1"/>
</dbReference>
<name>A0A1W5ZT31_9BACI</name>
<dbReference type="Gene3D" id="3.30.450.40">
    <property type="match status" value="1"/>
</dbReference>
<dbReference type="SMART" id="SM00065">
    <property type="entry name" value="GAF"/>
    <property type="match status" value="1"/>
</dbReference>
<protein>
    <submittedName>
        <fullName evidence="3">Anti-anti-sigma factor</fullName>
    </submittedName>
</protein>
<dbReference type="Pfam" id="PF01740">
    <property type="entry name" value="STAS"/>
    <property type="match status" value="1"/>
</dbReference>
<organism evidence="3 4">
    <name type="scientific">Halobacillus mangrovi</name>
    <dbReference type="NCBI Taxonomy" id="402384"/>
    <lineage>
        <taxon>Bacteria</taxon>
        <taxon>Bacillati</taxon>
        <taxon>Bacillota</taxon>
        <taxon>Bacilli</taxon>
        <taxon>Bacillales</taxon>
        <taxon>Bacillaceae</taxon>
        <taxon>Halobacillus</taxon>
    </lineage>
</organism>
<gene>
    <name evidence="3" type="ORF">HM131_06180</name>
</gene>
<dbReference type="SUPFAM" id="SSF55781">
    <property type="entry name" value="GAF domain-like"/>
    <property type="match status" value="1"/>
</dbReference>
<dbReference type="Pfam" id="PF01590">
    <property type="entry name" value="GAF"/>
    <property type="match status" value="1"/>
</dbReference>
<feature type="domain" description="STAS" evidence="2">
    <location>
        <begin position="165"/>
        <end position="251"/>
    </location>
</feature>
<accession>A0A1W5ZT31</accession>
<dbReference type="PANTHER" id="PTHR33745">
    <property type="entry name" value="RSBT ANTAGONIST PROTEIN RSBS-RELATED"/>
    <property type="match status" value="1"/>
</dbReference>
<dbReference type="PROSITE" id="PS50801">
    <property type="entry name" value="STAS"/>
    <property type="match status" value="1"/>
</dbReference>
<dbReference type="EMBL" id="CP020772">
    <property type="protein sequence ID" value="ARI76448.1"/>
    <property type="molecule type" value="Genomic_DNA"/>
</dbReference>
<dbReference type="KEGG" id="hmn:HM131_06180"/>
<keyword evidence="1" id="KW-0597">Phosphoprotein</keyword>
<evidence type="ECO:0000256" key="1">
    <source>
        <dbReference type="ARBA" id="ARBA00022553"/>
    </source>
</evidence>
<dbReference type="OrthoDB" id="1120027at2"/>
<proteinExistence type="predicted"/>
<dbReference type="InterPro" id="IPR029016">
    <property type="entry name" value="GAF-like_dom_sf"/>
</dbReference>
<dbReference type="InterPro" id="IPR051932">
    <property type="entry name" value="Bact_StressResp_Reg"/>
</dbReference>
<dbReference type="CDD" id="cd07041">
    <property type="entry name" value="STAS_RsbR_RsbS_like"/>
    <property type="match status" value="1"/>
</dbReference>
<dbReference type="STRING" id="402384.HM131_06180"/>
<dbReference type="InterPro" id="IPR002645">
    <property type="entry name" value="STAS_dom"/>
</dbReference>
<dbReference type="SUPFAM" id="SSF52091">
    <property type="entry name" value="SpoIIaa-like"/>
    <property type="match status" value="1"/>
</dbReference>
<reference evidence="3 4" key="1">
    <citation type="submission" date="2017-04" db="EMBL/GenBank/DDBJ databases">
        <title>The whole genome sequencing and assembly of Halobacillus mangrovi strain.</title>
        <authorList>
            <person name="Lee S.-J."/>
            <person name="Park M.-K."/>
            <person name="Kim J.-Y."/>
            <person name="Lee Y.-J."/>
            <person name="Yi H."/>
            <person name="Bahn Y.-S."/>
            <person name="Kim J.F."/>
            <person name="Lee D.-W."/>
        </authorList>
    </citation>
    <scope>NUCLEOTIDE SEQUENCE [LARGE SCALE GENOMIC DNA]</scope>
    <source>
        <strain evidence="3 4">KTB 131</strain>
    </source>
</reference>
<keyword evidence="4" id="KW-1185">Reference proteome</keyword>
<evidence type="ECO:0000313" key="3">
    <source>
        <dbReference type="EMBL" id="ARI76448.1"/>
    </source>
</evidence>
<dbReference type="RefSeq" id="WP_085028927.1">
    <property type="nucleotide sequence ID" value="NZ_CP020772.1"/>
</dbReference>
<dbReference type="Gene3D" id="3.30.750.24">
    <property type="entry name" value="STAS domain"/>
    <property type="match status" value="1"/>
</dbReference>
<dbReference type="Proteomes" id="UP000192527">
    <property type="component" value="Chromosome"/>
</dbReference>
<dbReference type="AlphaFoldDB" id="A0A1W5ZT31"/>
<dbReference type="InterPro" id="IPR003018">
    <property type="entry name" value="GAF"/>
</dbReference>